<organism evidence="1 2">
    <name type="scientific">Ancylostoma duodenale</name>
    <dbReference type="NCBI Taxonomy" id="51022"/>
    <lineage>
        <taxon>Eukaryota</taxon>
        <taxon>Metazoa</taxon>
        <taxon>Ecdysozoa</taxon>
        <taxon>Nematoda</taxon>
        <taxon>Chromadorea</taxon>
        <taxon>Rhabditida</taxon>
        <taxon>Rhabditina</taxon>
        <taxon>Rhabditomorpha</taxon>
        <taxon>Strongyloidea</taxon>
        <taxon>Ancylostomatidae</taxon>
        <taxon>Ancylostomatinae</taxon>
        <taxon>Ancylostoma</taxon>
    </lineage>
</organism>
<evidence type="ECO:0000313" key="2">
    <source>
        <dbReference type="Proteomes" id="UP000054047"/>
    </source>
</evidence>
<dbReference type="EMBL" id="KN739514">
    <property type="protein sequence ID" value="KIH54210.1"/>
    <property type="molecule type" value="Genomic_DNA"/>
</dbReference>
<proteinExistence type="predicted"/>
<sequence>MKSSGALVHHTNFHSGITVDPTQYTETGISESLEERQTLLEELKTEYLNLLDKDKPDLIFVQNDYDITEGRTLDELLHRHGPFPLEEHIAAGILRSAWSNM</sequence>
<keyword evidence="2" id="KW-1185">Reference proteome</keyword>
<dbReference type="AlphaFoldDB" id="A0A0C2FZZ6"/>
<name>A0A0C2FZZ6_9BILA</name>
<accession>A0A0C2FZZ6</accession>
<evidence type="ECO:0000313" key="1">
    <source>
        <dbReference type="EMBL" id="KIH54210.1"/>
    </source>
</evidence>
<reference evidence="1 2" key="1">
    <citation type="submission" date="2013-12" db="EMBL/GenBank/DDBJ databases">
        <title>Draft genome of the parsitic nematode Ancylostoma duodenale.</title>
        <authorList>
            <person name="Mitreva M."/>
        </authorList>
    </citation>
    <scope>NUCLEOTIDE SEQUENCE [LARGE SCALE GENOMIC DNA]</scope>
    <source>
        <strain evidence="1 2">Zhejiang</strain>
    </source>
</reference>
<gene>
    <name evidence="1" type="ORF">ANCDUO_15645</name>
</gene>
<dbReference type="OrthoDB" id="1668230at2759"/>
<protein>
    <submittedName>
        <fullName evidence="1">Uncharacterized protein</fullName>
    </submittedName>
</protein>
<dbReference type="Proteomes" id="UP000054047">
    <property type="component" value="Unassembled WGS sequence"/>
</dbReference>